<evidence type="ECO:0000313" key="3">
    <source>
        <dbReference type="Proteomes" id="UP000004295"/>
    </source>
</evidence>
<accession>C3JCH1</accession>
<feature type="domain" description="SF4 helicase" evidence="1">
    <location>
        <begin position="1"/>
        <end position="170"/>
    </location>
</feature>
<dbReference type="EMBL" id="ACNN01000032">
    <property type="protein sequence ID" value="EEN82150.1"/>
    <property type="molecule type" value="Genomic_DNA"/>
</dbReference>
<dbReference type="PANTHER" id="PTHR30153">
    <property type="entry name" value="REPLICATIVE DNA HELICASE DNAB"/>
    <property type="match status" value="1"/>
</dbReference>
<dbReference type="GO" id="GO:0005829">
    <property type="term" value="C:cytosol"/>
    <property type="evidence" value="ECO:0007669"/>
    <property type="project" value="TreeGrafter"/>
</dbReference>
<reference evidence="2 3" key="1">
    <citation type="submission" date="2009-04" db="EMBL/GenBank/DDBJ databases">
        <authorList>
            <person name="Sebastian Y."/>
            <person name="Madupu R."/>
            <person name="Durkin A.S."/>
            <person name="Torralba M."/>
            <person name="Methe B."/>
            <person name="Sutton G.G."/>
            <person name="Strausberg R.L."/>
            <person name="Nelson K.E."/>
        </authorList>
    </citation>
    <scope>NUCLEOTIDE SEQUENCE [LARGE SCALE GENOMIC DNA]</scope>
    <source>
        <strain evidence="3">ATCC 35406 / BCRC 14492 / JCM 8526 / NCTC 13058 / HG 370</strain>
    </source>
</reference>
<keyword evidence="2" id="KW-0547">Nucleotide-binding</keyword>
<dbReference type="Gene3D" id="3.40.50.300">
    <property type="entry name" value="P-loop containing nucleotide triphosphate hydrolases"/>
    <property type="match status" value="1"/>
</dbReference>
<keyword evidence="2" id="KW-0067">ATP-binding</keyword>
<dbReference type="EC" id="3.6.1.-" evidence="2"/>
<proteinExistence type="predicted"/>
<dbReference type="Pfam" id="PF03796">
    <property type="entry name" value="DnaB_C"/>
    <property type="match status" value="2"/>
</dbReference>
<dbReference type="PROSITE" id="PS51199">
    <property type="entry name" value="SF4_HELICASE"/>
    <property type="match status" value="1"/>
</dbReference>
<dbReference type="SUPFAM" id="SSF52540">
    <property type="entry name" value="P-loop containing nucleoside triphosphate hydrolases"/>
    <property type="match status" value="1"/>
</dbReference>
<name>C3JCH1_POREA</name>
<keyword evidence="3" id="KW-1185">Reference proteome</keyword>
<sequence>MISSDFILNHFPAGTLTIVKGAPAVGKTAFAISVALRLAQSNRRVLYFSLEMSQSRFVERMKLQIEEDELQDLKSRIVIDDTPQISLDQIRSKLERTSVDYVLVDYIQLLSPSSLATSRKEELISILQDLKLMAEECHVAIIGLFQLPKCFGMGESYNDLNNSDSDDDSAVDIPGINVGLIDRDGKYTSVASPFSS</sequence>
<keyword evidence="2" id="KW-0378">Hydrolase</keyword>
<dbReference type="GO" id="GO:0006260">
    <property type="term" value="P:DNA replication"/>
    <property type="evidence" value="ECO:0007669"/>
    <property type="project" value="InterPro"/>
</dbReference>
<dbReference type="GeneID" id="93365827"/>
<evidence type="ECO:0000313" key="2">
    <source>
        <dbReference type="EMBL" id="EEN82150.1"/>
    </source>
</evidence>
<dbReference type="AlphaFoldDB" id="C3JCH1"/>
<evidence type="ECO:0000259" key="1">
    <source>
        <dbReference type="PROSITE" id="PS51199"/>
    </source>
</evidence>
<dbReference type="InterPro" id="IPR007694">
    <property type="entry name" value="DNA_helicase_DnaB-like_C"/>
</dbReference>
<comment type="caution">
    <text evidence="2">The sequence shown here is derived from an EMBL/GenBank/DDBJ whole genome shotgun (WGS) entry which is preliminary data.</text>
</comment>
<dbReference type="eggNOG" id="COG0305">
    <property type="taxonomic scope" value="Bacteria"/>
</dbReference>
<dbReference type="EC" id="3.1.-.-" evidence="2"/>
<organism evidence="2 3">
    <name type="scientific">Porphyromonas endodontalis (strain ATCC 35406 / DSM 24491 / JCM 8526 / CCUG 16442 / BCRC 14492 / NCTC 13058 / HG 370)</name>
    <name type="common">Bacteroides endodontalis</name>
    <dbReference type="NCBI Taxonomy" id="553175"/>
    <lineage>
        <taxon>Bacteria</taxon>
        <taxon>Pseudomonadati</taxon>
        <taxon>Bacteroidota</taxon>
        <taxon>Bacteroidia</taxon>
        <taxon>Bacteroidales</taxon>
        <taxon>Porphyromonadaceae</taxon>
        <taxon>Porphyromonas</taxon>
    </lineage>
</organism>
<dbReference type="GO" id="GO:0003678">
    <property type="term" value="F:DNA helicase activity"/>
    <property type="evidence" value="ECO:0007669"/>
    <property type="project" value="InterPro"/>
</dbReference>
<dbReference type="GO" id="GO:0016787">
    <property type="term" value="F:hydrolase activity"/>
    <property type="evidence" value="ECO:0007669"/>
    <property type="project" value="UniProtKB-KW"/>
</dbReference>
<protein>
    <submittedName>
        <fullName evidence="2">DnaB-like helicase C-terminal domain protein</fullName>
        <ecNumber evidence="2">3.1.-.-</ecNumber>
        <ecNumber evidence="2">3.6.1.-</ecNumber>
    </submittedName>
</protein>
<dbReference type="PANTHER" id="PTHR30153:SF2">
    <property type="entry name" value="REPLICATIVE DNA HELICASE"/>
    <property type="match status" value="1"/>
</dbReference>
<gene>
    <name evidence="2" type="ORF">POREN0001_0116</name>
</gene>
<dbReference type="GO" id="GO:0005524">
    <property type="term" value="F:ATP binding"/>
    <property type="evidence" value="ECO:0007669"/>
    <property type="project" value="InterPro"/>
</dbReference>
<keyword evidence="2" id="KW-0347">Helicase</keyword>
<dbReference type="Proteomes" id="UP000004295">
    <property type="component" value="Unassembled WGS sequence"/>
</dbReference>
<dbReference type="InterPro" id="IPR027417">
    <property type="entry name" value="P-loop_NTPase"/>
</dbReference>
<dbReference type="RefSeq" id="WP_004334900.1">
    <property type="nucleotide sequence ID" value="NZ_ACNN01000032.1"/>
</dbReference>
<dbReference type="STRING" id="553175.POREN0001_0116"/>